<gene>
    <name evidence="2" type="ORF">B1812_19390</name>
</gene>
<proteinExistence type="predicted"/>
<dbReference type="AlphaFoldDB" id="A0A1W6N1U6"/>
<feature type="transmembrane region" description="Helical" evidence="1">
    <location>
        <begin position="38"/>
        <end position="59"/>
    </location>
</feature>
<feature type="transmembrane region" description="Helical" evidence="1">
    <location>
        <begin position="127"/>
        <end position="144"/>
    </location>
</feature>
<protein>
    <recommendedName>
        <fullName evidence="4">DUF1345 domain-containing protein</fullName>
    </recommendedName>
</protein>
<keyword evidence="1" id="KW-0472">Membrane</keyword>
<keyword evidence="3" id="KW-1185">Reference proteome</keyword>
<feature type="transmembrane region" description="Helical" evidence="1">
    <location>
        <begin position="87"/>
        <end position="107"/>
    </location>
</feature>
<evidence type="ECO:0000313" key="2">
    <source>
        <dbReference type="EMBL" id="ARN83813.1"/>
    </source>
</evidence>
<organism evidence="2 3">
    <name type="scientific">Methylocystis bryophila</name>
    <dbReference type="NCBI Taxonomy" id="655015"/>
    <lineage>
        <taxon>Bacteria</taxon>
        <taxon>Pseudomonadati</taxon>
        <taxon>Pseudomonadota</taxon>
        <taxon>Alphaproteobacteria</taxon>
        <taxon>Hyphomicrobiales</taxon>
        <taxon>Methylocystaceae</taxon>
        <taxon>Methylocystis</taxon>
    </lineage>
</organism>
<reference evidence="2 3" key="1">
    <citation type="submission" date="2017-02" db="EMBL/GenBank/DDBJ databases">
        <authorList>
            <person name="Peterson S.W."/>
        </authorList>
    </citation>
    <scope>NUCLEOTIDE SEQUENCE [LARGE SCALE GENOMIC DNA]</scope>
    <source>
        <strain evidence="2 3">S285</strain>
    </source>
</reference>
<accession>A0A1W6N1U6</accession>
<dbReference type="Proteomes" id="UP000193978">
    <property type="component" value="Chromosome"/>
</dbReference>
<keyword evidence="1" id="KW-0812">Transmembrane</keyword>
<evidence type="ECO:0008006" key="4">
    <source>
        <dbReference type="Google" id="ProtNLM"/>
    </source>
</evidence>
<name>A0A1W6N1U6_9HYPH</name>
<keyword evidence="1" id="KW-1133">Transmembrane helix</keyword>
<dbReference type="STRING" id="655015.B1812_19390"/>
<feature type="transmembrane region" description="Helical" evidence="1">
    <location>
        <begin position="12"/>
        <end position="32"/>
    </location>
</feature>
<evidence type="ECO:0000313" key="3">
    <source>
        <dbReference type="Proteomes" id="UP000193978"/>
    </source>
</evidence>
<dbReference type="KEGG" id="mbry:B1812_19390"/>
<sequence length="232" mass="25606">MEEAPGAPADIWFARGAVLVIVALQFLFVNEVTILPRWVMPTLELALLLPLSVATVWTLGVERKRAAGEIEGDLWIRLARRRRMIHTAFFLLTALVSVANLFALAGLVHEIMHGHANSGKSLLADALNIWATNVIIFSLWYWNLDKKLPGAPSEAGPHFIFTQQTVPVSFTRRIRAPGYIDYLFLAFTNATAFSPSDTFPLTPRAKLLMMTEAIISLVTIVLVAARAVGMLA</sequence>
<feature type="transmembrane region" description="Helical" evidence="1">
    <location>
        <begin position="179"/>
        <end position="195"/>
    </location>
</feature>
<dbReference type="EMBL" id="CP019948">
    <property type="protein sequence ID" value="ARN83813.1"/>
    <property type="molecule type" value="Genomic_DNA"/>
</dbReference>
<evidence type="ECO:0000256" key="1">
    <source>
        <dbReference type="SAM" id="Phobius"/>
    </source>
</evidence>
<feature type="transmembrane region" description="Helical" evidence="1">
    <location>
        <begin position="207"/>
        <end position="228"/>
    </location>
</feature>